<evidence type="ECO:0000259" key="2">
    <source>
        <dbReference type="Pfam" id="PF09990"/>
    </source>
</evidence>
<evidence type="ECO:0000313" key="4">
    <source>
        <dbReference type="Proteomes" id="UP001221302"/>
    </source>
</evidence>
<proteinExistence type="predicted"/>
<feature type="domain" description="DUF2231" evidence="2">
    <location>
        <begin position="78"/>
        <end position="198"/>
    </location>
</feature>
<keyword evidence="1" id="KW-1133">Transmembrane helix</keyword>
<feature type="transmembrane region" description="Helical" evidence="1">
    <location>
        <begin position="113"/>
        <end position="130"/>
    </location>
</feature>
<dbReference type="Pfam" id="PF09990">
    <property type="entry name" value="DUF2231"/>
    <property type="match status" value="1"/>
</dbReference>
<feature type="transmembrane region" description="Helical" evidence="1">
    <location>
        <begin position="176"/>
        <end position="198"/>
    </location>
</feature>
<feature type="transmembrane region" description="Helical" evidence="1">
    <location>
        <begin position="150"/>
        <end position="169"/>
    </location>
</feature>
<dbReference type="AlphaFoldDB" id="A0AAE3P0R1"/>
<comment type="caution">
    <text evidence="3">The sequence shown here is derived from an EMBL/GenBank/DDBJ whole genome shotgun (WGS) entry which is preliminary data.</text>
</comment>
<keyword evidence="1" id="KW-0812">Transmembrane</keyword>
<dbReference type="InterPro" id="IPR019251">
    <property type="entry name" value="DUF2231_TM"/>
</dbReference>
<name>A0AAE3P0R1_9BACT</name>
<sequence>MKKVLFLILISLSQLAIIAHEGKHEKKLVKQDTITIVGKDTIAVNGHSKNSTMKTSNEIEIKEKEFVLKPAEEMFAHLHNKIVHFPIALTLAAFLFSLLNIKKQSPCVAQSVKILLGISLASAVSAYFTGNFQLTPFIGEPKEWLANTHRLSGIISTILILIWFVALFIERTKKYSWVIGLVVVVGIIITGFLGGVLAH</sequence>
<keyword evidence="4" id="KW-1185">Reference proteome</keyword>
<keyword evidence="1" id="KW-0472">Membrane</keyword>
<dbReference type="RefSeq" id="WP_321536037.1">
    <property type="nucleotide sequence ID" value="NZ_JARGDL010000011.1"/>
</dbReference>
<feature type="transmembrane region" description="Helical" evidence="1">
    <location>
        <begin position="82"/>
        <end position="101"/>
    </location>
</feature>
<accession>A0AAE3P0R1</accession>
<evidence type="ECO:0000256" key="1">
    <source>
        <dbReference type="SAM" id="Phobius"/>
    </source>
</evidence>
<dbReference type="Proteomes" id="UP001221302">
    <property type="component" value="Unassembled WGS sequence"/>
</dbReference>
<gene>
    <name evidence="3" type="ORF">P0M35_08905</name>
</gene>
<reference evidence="3" key="1">
    <citation type="submission" date="2023-03" db="EMBL/GenBank/DDBJ databases">
        <title>Stygiobacter electus gen. nov., sp. nov., facultatively anaerobic thermotolerant bacterium of the class Ignavibacteria from a well of Yessentuki mineral water deposit.</title>
        <authorList>
            <person name="Podosokorskaya O.A."/>
            <person name="Elcheninov A.G."/>
            <person name="Petrova N.F."/>
            <person name="Zavarzina D.G."/>
            <person name="Kublanov I.V."/>
            <person name="Merkel A.Y."/>
        </authorList>
    </citation>
    <scope>NUCLEOTIDE SEQUENCE</scope>
    <source>
        <strain evidence="3">09-Me</strain>
    </source>
</reference>
<dbReference type="EMBL" id="JARGDL010000011">
    <property type="protein sequence ID" value="MDF1612267.1"/>
    <property type="molecule type" value="Genomic_DNA"/>
</dbReference>
<protein>
    <recommendedName>
        <fullName evidence="2">DUF2231 domain-containing protein</fullName>
    </recommendedName>
</protein>
<organism evidence="3 4">
    <name type="scientific">Stygiobacter electus</name>
    <dbReference type="NCBI Taxonomy" id="3032292"/>
    <lineage>
        <taxon>Bacteria</taxon>
        <taxon>Pseudomonadati</taxon>
        <taxon>Ignavibacteriota</taxon>
        <taxon>Ignavibacteria</taxon>
        <taxon>Ignavibacteriales</taxon>
        <taxon>Melioribacteraceae</taxon>
        <taxon>Stygiobacter</taxon>
    </lineage>
</organism>
<evidence type="ECO:0000313" key="3">
    <source>
        <dbReference type="EMBL" id="MDF1612267.1"/>
    </source>
</evidence>